<evidence type="ECO:0000256" key="2">
    <source>
        <dbReference type="ARBA" id="ARBA00007613"/>
    </source>
</evidence>
<dbReference type="GO" id="GO:0015562">
    <property type="term" value="F:efflux transmembrane transporter activity"/>
    <property type="evidence" value="ECO:0007669"/>
    <property type="project" value="InterPro"/>
</dbReference>
<evidence type="ECO:0000256" key="3">
    <source>
        <dbReference type="ARBA" id="ARBA00022448"/>
    </source>
</evidence>
<evidence type="ECO:0000256" key="9">
    <source>
        <dbReference type="SAM" id="MobiDB-lite"/>
    </source>
</evidence>
<dbReference type="EMBL" id="CP016757">
    <property type="protein sequence ID" value="ANZ45554.1"/>
    <property type="molecule type" value="Genomic_DNA"/>
</dbReference>
<dbReference type="GO" id="GO:1990281">
    <property type="term" value="C:efflux pump complex"/>
    <property type="evidence" value="ECO:0007669"/>
    <property type="project" value="TreeGrafter"/>
</dbReference>
<feature type="coiled-coil region" evidence="8">
    <location>
        <begin position="313"/>
        <end position="359"/>
    </location>
</feature>
<organism evidence="11 12">
    <name type="scientific">Cloacibacillus porcorum</name>
    <dbReference type="NCBI Taxonomy" id="1197717"/>
    <lineage>
        <taxon>Bacteria</taxon>
        <taxon>Thermotogati</taxon>
        <taxon>Synergistota</taxon>
        <taxon>Synergistia</taxon>
        <taxon>Synergistales</taxon>
        <taxon>Synergistaceae</taxon>
        <taxon>Cloacibacillus</taxon>
    </lineage>
</organism>
<feature type="signal peptide" evidence="10">
    <location>
        <begin position="1"/>
        <end position="24"/>
    </location>
</feature>
<dbReference type="SUPFAM" id="SSF56954">
    <property type="entry name" value="Outer membrane efflux proteins (OEP)"/>
    <property type="match status" value="1"/>
</dbReference>
<feature type="region of interest" description="Disordered" evidence="9">
    <location>
        <begin position="61"/>
        <end position="93"/>
    </location>
</feature>
<keyword evidence="4" id="KW-1134">Transmembrane beta strand</keyword>
<dbReference type="STRING" id="1197717.BED41_11005"/>
<dbReference type="GeneID" id="83058376"/>
<keyword evidence="7" id="KW-0998">Cell outer membrane</keyword>
<dbReference type="Gene3D" id="1.20.1600.10">
    <property type="entry name" value="Outer membrane efflux proteins (OEP)"/>
    <property type="match status" value="1"/>
</dbReference>
<keyword evidence="12" id="KW-1185">Reference proteome</keyword>
<gene>
    <name evidence="11" type="ORF">BED41_11005</name>
</gene>
<evidence type="ECO:0000256" key="4">
    <source>
        <dbReference type="ARBA" id="ARBA00022452"/>
    </source>
</evidence>
<dbReference type="PIRSF" id="PIRSF001892">
    <property type="entry name" value="CyaE"/>
    <property type="match status" value="1"/>
</dbReference>
<keyword evidence="6" id="KW-0472">Membrane</keyword>
<dbReference type="GO" id="GO:0009279">
    <property type="term" value="C:cell outer membrane"/>
    <property type="evidence" value="ECO:0007669"/>
    <property type="project" value="UniProtKB-SubCell"/>
</dbReference>
<keyword evidence="5" id="KW-0812">Transmembrane</keyword>
<keyword evidence="8" id="KW-0175">Coiled coil</keyword>
<feature type="compositionally biased region" description="Low complexity" evidence="9">
    <location>
        <begin position="82"/>
        <end position="93"/>
    </location>
</feature>
<dbReference type="InterPro" id="IPR028351">
    <property type="entry name" value="CyaE"/>
</dbReference>
<evidence type="ECO:0000256" key="1">
    <source>
        <dbReference type="ARBA" id="ARBA00004442"/>
    </source>
</evidence>
<sequence>MKIAALRWPLACAALMFCAAASWGAPLTIEECLASAMKNNPDLLAAEEKITAQRATIGQAASAGRPQLSAGSSYSRGGDGLSGDNNSGSYSGNVRVEQSISDWGRREAKVEGAQLSTEAAAADYRSTRESVIQDVYNAYYGLNRAMRENIVAKTRYDNFEKRLKWAQSYYEVGTKPKIEVTKAEADLAASKLAVVKSQASMEQFKAELANAIGQPMLEISEVEDILGYEEWNIPLDEAVKRAMEQRPELIAKQRRVEYAATNLTVQMKGLSPSLSASAGYDIYGSAPFDSNEWSAKLSLSVPISDGGLTKSRVEQASAELRTAQAEIKSFSNSVTLEVRKAWEALREAKESLVSSLEAERSAKATLDLAEGRYAAGVGDNLEISDAVDSYATASANRVLALYNCKTAQLDLEKAMGGLKYGE</sequence>
<dbReference type="GO" id="GO:0015288">
    <property type="term" value="F:porin activity"/>
    <property type="evidence" value="ECO:0007669"/>
    <property type="project" value="TreeGrafter"/>
</dbReference>
<proteinExistence type="inferred from homology"/>
<comment type="subcellular location">
    <subcellularLocation>
        <location evidence="1">Cell outer membrane</location>
    </subcellularLocation>
</comment>
<accession>A0A1B2I6G3</accession>
<evidence type="ECO:0008006" key="13">
    <source>
        <dbReference type="Google" id="ProtNLM"/>
    </source>
</evidence>
<comment type="similarity">
    <text evidence="2">Belongs to the outer membrane factor (OMF) (TC 1.B.17) family.</text>
</comment>
<dbReference type="KEGG" id="cpor:BED41_11005"/>
<evidence type="ECO:0000256" key="6">
    <source>
        <dbReference type="ARBA" id="ARBA00023136"/>
    </source>
</evidence>
<evidence type="ECO:0000313" key="12">
    <source>
        <dbReference type="Proteomes" id="UP000093044"/>
    </source>
</evidence>
<evidence type="ECO:0000313" key="11">
    <source>
        <dbReference type="EMBL" id="ANZ45554.1"/>
    </source>
</evidence>
<name>A0A1B2I6G3_9BACT</name>
<dbReference type="RefSeq" id="WP_066746060.1">
    <property type="nucleotide sequence ID" value="NZ_CP016757.1"/>
</dbReference>
<dbReference type="Proteomes" id="UP000093044">
    <property type="component" value="Chromosome"/>
</dbReference>
<dbReference type="InterPro" id="IPR051906">
    <property type="entry name" value="TolC-like"/>
</dbReference>
<evidence type="ECO:0000256" key="7">
    <source>
        <dbReference type="ARBA" id="ARBA00023237"/>
    </source>
</evidence>
<dbReference type="AlphaFoldDB" id="A0A1B2I6G3"/>
<keyword evidence="3" id="KW-0813">Transport</keyword>
<evidence type="ECO:0000256" key="8">
    <source>
        <dbReference type="SAM" id="Coils"/>
    </source>
</evidence>
<protein>
    <recommendedName>
        <fullName evidence="13">Transporter</fullName>
    </recommendedName>
</protein>
<reference evidence="11" key="1">
    <citation type="submission" date="2016-08" db="EMBL/GenBank/DDBJ databases">
        <title>Complete genome of Cloacibacillus porcorum.</title>
        <authorList>
            <person name="Looft T."/>
            <person name="Bayles D.O."/>
            <person name="Alt D.P."/>
        </authorList>
    </citation>
    <scope>NUCLEOTIDE SEQUENCE [LARGE SCALE GENOMIC DNA]</scope>
    <source>
        <strain evidence="11">CL-84</strain>
    </source>
</reference>
<dbReference type="OrthoDB" id="9772436at2"/>
<dbReference type="InterPro" id="IPR003423">
    <property type="entry name" value="OMP_efflux"/>
</dbReference>
<keyword evidence="10" id="KW-0732">Signal</keyword>
<evidence type="ECO:0000256" key="10">
    <source>
        <dbReference type="SAM" id="SignalP"/>
    </source>
</evidence>
<dbReference type="PANTHER" id="PTHR30026">
    <property type="entry name" value="OUTER MEMBRANE PROTEIN TOLC"/>
    <property type="match status" value="1"/>
</dbReference>
<evidence type="ECO:0000256" key="5">
    <source>
        <dbReference type="ARBA" id="ARBA00022692"/>
    </source>
</evidence>
<dbReference type="PANTHER" id="PTHR30026:SF20">
    <property type="entry name" value="OUTER MEMBRANE PROTEIN TOLC"/>
    <property type="match status" value="1"/>
</dbReference>
<dbReference type="Pfam" id="PF02321">
    <property type="entry name" value="OEP"/>
    <property type="match status" value="2"/>
</dbReference>
<feature type="chain" id="PRO_5008538972" description="Transporter" evidence="10">
    <location>
        <begin position="25"/>
        <end position="422"/>
    </location>
</feature>